<dbReference type="SUPFAM" id="SSF51735">
    <property type="entry name" value="NAD(P)-binding Rossmann-fold domains"/>
    <property type="match status" value="1"/>
</dbReference>
<dbReference type="STRING" id="35608.A0A2U1LHC6"/>
<name>A0A2U1LHC6_ARTAN</name>
<dbReference type="InterPro" id="IPR004104">
    <property type="entry name" value="Gfo/Idh/MocA-like_OxRdtase_C"/>
</dbReference>
<dbReference type="SUPFAM" id="SSF55347">
    <property type="entry name" value="Glyceraldehyde-3-phosphate dehydrogenase-like, C-terminal domain"/>
    <property type="match status" value="1"/>
</dbReference>
<dbReference type="EMBL" id="PKPP01009371">
    <property type="protein sequence ID" value="PWA48414.1"/>
    <property type="molecule type" value="Genomic_DNA"/>
</dbReference>
<dbReference type="Gene3D" id="3.40.50.720">
    <property type="entry name" value="NAD(P)-binding Rossmann-like Domain"/>
    <property type="match status" value="1"/>
</dbReference>
<feature type="domain" description="Gfo/Idh/MocA-like oxidoreductase N-terminal" evidence="1">
    <location>
        <begin position="22"/>
        <end position="133"/>
    </location>
</feature>
<evidence type="ECO:0000259" key="1">
    <source>
        <dbReference type="Pfam" id="PF01408"/>
    </source>
</evidence>
<evidence type="ECO:0000313" key="3">
    <source>
        <dbReference type="EMBL" id="PWA48414.1"/>
    </source>
</evidence>
<gene>
    <name evidence="3" type="ORF">CTI12_AA491280</name>
</gene>
<dbReference type="AlphaFoldDB" id="A0A2U1LHC6"/>
<evidence type="ECO:0000313" key="4">
    <source>
        <dbReference type="Proteomes" id="UP000245207"/>
    </source>
</evidence>
<dbReference type="Pfam" id="PF01408">
    <property type="entry name" value="GFO_IDH_MocA"/>
    <property type="match status" value="1"/>
</dbReference>
<dbReference type="InterPro" id="IPR050424">
    <property type="entry name" value="Gfo-Idh-MocA_inositol_DH"/>
</dbReference>
<evidence type="ECO:0000259" key="2">
    <source>
        <dbReference type="Pfam" id="PF02894"/>
    </source>
</evidence>
<dbReference type="InterPro" id="IPR036291">
    <property type="entry name" value="NAD(P)-bd_dom_sf"/>
</dbReference>
<dbReference type="Gene3D" id="3.30.360.10">
    <property type="entry name" value="Dihydrodipicolinate Reductase, domain 2"/>
    <property type="match status" value="1"/>
</dbReference>
<dbReference type="PANTHER" id="PTHR43593">
    <property type="match status" value="1"/>
</dbReference>
<keyword evidence="4" id="KW-1185">Reference proteome</keyword>
<dbReference type="GO" id="GO:0000166">
    <property type="term" value="F:nucleotide binding"/>
    <property type="evidence" value="ECO:0007669"/>
    <property type="project" value="InterPro"/>
</dbReference>
<dbReference type="OrthoDB" id="446809at2759"/>
<proteinExistence type="predicted"/>
<accession>A0A2U1LHC6</accession>
<dbReference type="Pfam" id="PF02894">
    <property type="entry name" value="GFO_IDH_MocA_C"/>
    <property type="match status" value="1"/>
</dbReference>
<feature type="domain" description="Gfo/Idh/MocA-like oxidoreductase C-terminal" evidence="2">
    <location>
        <begin position="147"/>
        <end position="359"/>
    </location>
</feature>
<dbReference type="PANTHER" id="PTHR43593:SF1">
    <property type="entry name" value="INOSITOL 2-DEHYDROGENASE"/>
    <property type="match status" value="1"/>
</dbReference>
<dbReference type="Proteomes" id="UP000245207">
    <property type="component" value="Unassembled WGS sequence"/>
</dbReference>
<organism evidence="3 4">
    <name type="scientific">Artemisia annua</name>
    <name type="common">Sweet wormwood</name>
    <dbReference type="NCBI Taxonomy" id="35608"/>
    <lineage>
        <taxon>Eukaryota</taxon>
        <taxon>Viridiplantae</taxon>
        <taxon>Streptophyta</taxon>
        <taxon>Embryophyta</taxon>
        <taxon>Tracheophyta</taxon>
        <taxon>Spermatophyta</taxon>
        <taxon>Magnoliopsida</taxon>
        <taxon>eudicotyledons</taxon>
        <taxon>Gunneridae</taxon>
        <taxon>Pentapetalae</taxon>
        <taxon>asterids</taxon>
        <taxon>campanulids</taxon>
        <taxon>Asterales</taxon>
        <taxon>Asteraceae</taxon>
        <taxon>Asteroideae</taxon>
        <taxon>Anthemideae</taxon>
        <taxon>Artemisiinae</taxon>
        <taxon>Artemisia</taxon>
    </lineage>
</organism>
<comment type="caution">
    <text evidence="3">The sequence shown here is derived from an EMBL/GenBank/DDBJ whole genome shotgun (WGS) entry which is preliminary data.</text>
</comment>
<dbReference type="InterPro" id="IPR000683">
    <property type="entry name" value="Gfo/Idh/MocA-like_OxRdtase_N"/>
</dbReference>
<protein>
    <submittedName>
        <fullName evidence="3">Oxidoreductase family protein</fullName>
    </submittedName>
</protein>
<sequence>MDLDIDLDLGVNKLFDKTKKMVRYGIIGVGMMGREHLCNLFHLRNEGATVVCVADPHLPSQKVSLEFADSFGWQIKVFSGHKEMLDSGLCDVVVIATPNMTHYQILMDIINHPKTHHVLVEKPLCTTVEDCRKYRYMPPVAKLIDIVNGGRLGHVKMVSIREHRFPFLVKVDNWNRFNCNSGGTLVEKCCHFFDLMRLFVGANPVRVMASGAIDINHKNEVYDGKVPDIIDNAYVIVEFDNGARGMLDLCMFAEGSKNEQEISVIGEDGKGEAFVPENIVRYGLRIEGRDGVRTMRAEDHRIKYDGLHHGSSYLEHLNFLAAVKVDGKKAPAVDLQDGLTAVAIGVAAQLSIEKGRFVSIKEVMS</sequence>
<reference evidence="3 4" key="1">
    <citation type="journal article" date="2018" name="Mol. Plant">
        <title>The genome of Artemisia annua provides insight into the evolution of Asteraceae family and artemisinin biosynthesis.</title>
        <authorList>
            <person name="Shen Q."/>
            <person name="Zhang L."/>
            <person name="Liao Z."/>
            <person name="Wang S."/>
            <person name="Yan T."/>
            <person name="Shi P."/>
            <person name="Liu M."/>
            <person name="Fu X."/>
            <person name="Pan Q."/>
            <person name="Wang Y."/>
            <person name="Lv Z."/>
            <person name="Lu X."/>
            <person name="Zhang F."/>
            <person name="Jiang W."/>
            <person name="Ma Y."/>
            <person name="Chen M."/>
            <person name="Hao X."/>
            <person name="Li L."/>
            <person name="Tang Y."/>
            <person name="Lv G."/>
            <person name="Zhou Y."/>
            <person name="Sun X."/>
            <person name="Brodelius P.E."/>
            <person name="Rose J.K.C."/>
            <person name="Tang K."/>
        </authorList>
    </citation>
    <scope>NUCLEOTIDE SEQUENCE [LARGE SCALE GENOMIC DNA]</scope>
    <source>
        <strain evidence="4">cv. Huhao1</strain>
        <tissue evidence="3">Leaf</tissue>
    </source>
</reference>